<feature type="compositionally biased region" description="Basic and acidic residues" evidence="6">
    <location>
        <begin position="269"/>
        <end position="282"/>
    </location>
</feature>
<dbReference type="SMART" id="SM01281">
    <property type="entry name" value="Med12"/>
    <property type="match status" value="1"/>
</dbReference>
<evidence type="ECO:0000256" key="6">
    <source>
        <dbReference type="SAM" id="MobiDB-lite"/>
    </source>
</evidence>
<evidence type="ECO:0000256" key="4">
    <source>
        <dbReference type="ARBA" id="ARBA00023163"/>
    </source>
</evidence>
<dbReference type="PANTHER" id="PTHR46007">
    <property type="entry name" value="MEDIATOR OF RNA POLYMERASE II TRANSCRIPTION SUBUNIT 12"/>
    <property type="match status" value="1"/>
</dbReference>
<dbReference type="GeneTree" id="ENSGT00440000037505"/>
<evidence type="ECO:0000256" key="2">
    <source>
        <dbReference type="ARBA" id="ARBA00010289"/>
    </source>
</evidence>
<accession>A0A8C6XLW2</accession>
<feature type="region of interest" description="Disordered" evidence="6">
    <location>
        <begin position="1354"/>
        <end position="1414"/>
    </location>
</feature>
<dbReference type="InterPro" id="IPR051647">
    <property type="entry name" value="Mediator_comp_sub12"/>
</dbReference>
<comment type="similarity">
    <text evidence="2">Belongs to the Mediator complex subunit 12 family.</text>
</comment>
<dbReference type="GO" id="GO:0016592">
    <property type="term" value="C:mediator complex"/>
    <property type="evidence" value="ECO:0007669"/>
    <property type="project" value="InterPro"/>
</dbReference>
<keyword evidence="3" id="KW-0805">Transcription regulation</keyword>
<name>A0A8C6XLW2_NAJNA</name>
<dbReference type="OrthoDB" id="20828at2759"/>
<comment type="subcellular location">
    <subcellularLocation>
        <location evidence="1">Nucleus</location>
    </subcellularLocation>
</comment>
<evidence type="ECO:0000256" key="5">
    <source>
        <dbReference type="ARBA" id="ARBA00023242"/>
    </source>
</evidence>
<dbReference type="PANTHER" id="PTHR46007:SF2">
    <property type="entry name" value="MEDIATOR OF RNA POLYMERASE II TRANSCRIPTION SUBUNIT 12"/>
    <property type="match status" value="1"/>
</dbReference>
<feature type="region of interest" description="Disordered" evidence="6">
    <location>
        <begin position="1324"/>
        <end position="1343"/>
    </location>
</feature>
<dbReference type="Ensembl" id="ENSNNAT00000016718.1">
    <property type="protein sequence ID" value="ENSNNAP00000015943.1"/>
    <property type="gene ID" value="ENSNNAG00000010622.1"/>
</dbReference>
<feature type="region of interest" description="Disordered" evidence="6">
    <location>
        <begin position="1"/>
        <end position="35"/>
    </location>
</feature>
<feature type="compositionally biased region" description="Basic residues" evidence="6">
    <location>
        <begin position="1374"/>
        <end position="1383"/>
    </location>
</feature>
<evidence type="ECO:0000313" key="9">
    <source>
        <dbReference type="Proteomes" id="UP000694559"/>
    </source>
</evidence>
<dbReference type="GO" id="GO:0045944">
    <property type="term" value="P:positive regulation of transcription by RNA polymerase II"/>
    <property type="evidence" value="ECO:0007669"/>
    <property type="project" value="TreeGrafter"/>
</dbReference>
<organism evidence="8 9">
    <name type="scientific">Naja naja</name>
    <name type="common">Indian cobra</name>
    <dbReference type="NCBI Taxonomy" id="35670"/>
    <lineage>
        <taxon>Eukaryota</taxon>
        <taxon>Metazoa</taxon>
        <taxon>Chordata</taxon>
        <taxon>Craniata</taxon>
        <taxon>Vertebrata</taxon>
        <taxon>Euteleostomi</taxon>
        <taxon>Lepidosauria</taxon>
        <taxon>Squamata</taxon>
        <taxon>Bifurcata</taxon>
        <taxon>Unidentata</taxon>
        <taxon>Episquamata</taxon>
        <taxon>Toxicofera</taxon>
        <taxon>Serpentes</taxon>
        <taxon>Colubroidea</taxon>
        <taxon>Elapidae</taxon>
        <taxon>Elapinae</taxon>
        <taxon>Naja</taxon>
    </lineage>
</organism>
<feature type="compositionally biased region" description="Polar residues" evidence="6">
    <location>
        <begin position="1386"/>
        <end position="1398"/>
    </location>
</feature>
<gene>
    <name evidence="8" type="primary">MED12</name>
</gene>
<evidence type="ECO:0000259" key="7">
    <source>
        <dbReference type="SMART" id="SM01281"/>
    </source>
</evidence>
<proteinExistence type="inferred from homology"/>
<feature type="region of interest" description="Disordered" evidence="6">
    <location>
        <begin position="407"/>
        <end position="426"/>
    </location>
</feature>
<evidence type="ECO:0000313" key="8">
    <source>
        <dbReference type="Ensembl" id="ENSNNAP00000015943.1"/>
    </source>
</evidence>
<feature type="region of interest" description="Disordered" evidence="6">
    <location>
        <begin position="269"/>
        <end position="371"/>
    </location>
</feature>
<protein>
    <submittedName>
        <fullName evidence="8">Mediator complex subunit 12</fullName>
    </submittedName>
</protein>
<feature type="domain" description="Mediator complex subunit Med12" evidence="7">
    <location>
        <begin position="101"/>
        <end position="161"/>
    </location>
</feature>
<reference evidence="8" key="1">
    <citation type="submission" date="2025-08" db="UniProtKB">
        <authorList>
            <consortium name="Ensembl"/>
        </authorList>
    </citation>
    <scope>IDENTIFICATION</scope>
</reference>
<feature type="compositionally biased region" description="Basic and acidic residues" evidence="6">
    <location>
        <begin position="338"/>
        <end position="355"/>
    </location>
</feature>
<evidence type="ECO:0000256" key="3">
    <source>
        <dbReference type="ARBA" id="ARBA00023015"/>
    </source>
</evidence>
<keyword evidence="9" id="KW-1185">Reference proteome</keyword>
<dbReference type="InterPro" id="IPR019035">
    <property type="entry name" value="Mediator_Med12"/>
</dbReference>
<dbReference type="Proteomes" id="UP000694559">
    <property type="component" value="Unplaced"/>
</dbReference>
<sequence length="1544" mass="171109">MAAFGVLSYEHRPLKRPRLGPPDVYPQDPKQKEDELTALNVKQGFNNQPAVSGDEHGSAKNVNFNPAKISSNFSSIIAEKLRCNTLPDTGRRKPQVNQKDNFWPVTARSQSAINNWFNDLAGTKPLTHLAKKVPIFSKKEEIFSYLAKYAVPVMRAAWLIKMTCAYYAAITETKVKKRHVIDPFSEWTQIITKFLWEQLQKIADFHRQLLAQACSSPSSIMPQEVEHSVKQWDYNEKLAMFMFQVRVGRGGGRCLSGGVPSGGKWLEGGRAEAHAERERQKLSVEGAPDRPAGGEGCLRGGASSSLPRSRVHSPLCLPPHQMFSPSMHCESKASPSPEKVDPEKDRGNLPMDDRSWTCSSPPSQEESSSHECNQRLVVLFGVGKQRDEARHAIKRISKDILKVLNRKSTAETGGEEGQKRKRNKPEAFPTAEDIFAKFQHLSHFDQHLVTSQVSRNVLEQITSFALGMSYHLPLVQHIQFIFDLMEYSLNISGLIDFAIQLLNELSVVEAELLLKSSDLVGSYTTSLCLCIVAVLRHYHSCLILNQDQMAQVFEGLCGVVKHGMNRSDGSSAERCILAYLYDLYTSCSHLKSKFGELFSDFCSKVKNTIYCNVEPSDSNMLWEPLFMIDTIENPSAHNFTYTNLGKSLADNPANRYSFVCNALMHVCVGHHDPDRVNDIAILCAELTGYCKLLSAEWLGVLKALCCSSNNGTCGFNDLLCNVDVSDLSFHDSLATFVAILIARQCLLLEDLIRCAAIPSLLNAACSEQDSEPGARLTCRILLKPFWPWVGIRSSCDRHLLAASQNRIVDGAVFAVLKAVFVLGDAELKGSGFSHPGGVDDLLDDDKKPASRMVSIETASLDVYAKYVLRSICQQEWVGERCLKSLCEDSNDLQDPVLSSTQAQRLMQLICYPHRLLDNEEGENPQRQRIKRILQNLDQWTMRQSLLELQLMIKQTASNQEMNSLLENIAKATIEVFQQSAETNGIVSLGSCPNLMPANPKAKPVLSSLERSGVWLVAPLIAKLPTSVQGYVLKAAGDELEKGQHLGSSSRKERDRQKQKSMTLLSQQPFLSLVLTCLKGQDEQREGLLTSLYSQVQQIVTNWREDQYQDDCKAKQLMHEALKLRLNLVGGMFDTVQRSTQQTTEWAVLLLDIISSGTVDMQSNNELFTTVLDMLSVLINGTLAADMSSISQGSMEENKRAYMNLVKKLRKELGDRQSESLEKVRQLLPLPKQTRDVITCEPQGSLIDTKGNKIAGFDSIFKKEGLQVSTKQRISPWDLFEGLKHSAPLSWGWFGTVRVDRKVSRFEEQQRLLLYHTHLKPKPRSYYLEPLPLPPEEEEPPTPVALEPEKKVVEPAKAEKATANAGSSAAEPKNKNKTKTKKRAQPASKSEVSPGNSMSRLAYGQPPVGLYAQNQPLPAGQSRFSLPSGEGALCLLLEPGGWQLPQKSQDQEPSRGSAELPVGLPPASLGAAAWGRAVGPWPLPSGGAQQRPAASPCRRPSLGHVVPAGAHAHWQAGAQPAPLHGGLARWHGHAGHGPFLQVSRL</sequence>
<dbReference type="GO" id="GO:0003713">
    <property type="term" value="F:transcription coactivator activity"/>
    <property type="evidence" value="ECO:0007669"/>
    <property type="project" value="TreeGrafter"/>
</dbReference>
<reference evidence="8" key="2">
    <citation type="submission" date="2025-09" db="UniProtKB">
        <authorList>
            <consortium name="Ensembl"/>
        </authorList>
    </citation>
    <scope>IDENTIFICATION</scope>
</reference>
<evidence type="ECO:0000256" key="1">
    <source>
        <dbReference type="ARBA" id="ARBA00004123"/>
    </source>
</evidence>
<keyword evidence="4" id="KW-0804">Transcription</keyword>
<dbReference type="Pfam" id="PF09497">
    <property type="entry name" value="Med12"/>
    <property type="match status" value="1"/>
</dbReference>
<keyword evidence="5" id="KW-0539">Nucleus</keyword>